<evidence type="ECO:0000256" key="1">
    <source>
        <dbReference type="SAM" id="MobiDB-lite"/>
    </source>
</evidence>
<dbReference type="AlphaFoldDB" id="A0AAV7QW75"/>
<name>A0AAV7QW75_PLEWA</name>
<evidence type="ECO:0000313" key="2">
    <source>
        <dbReference type="EMBL" id="KAJ1144069.1"/>
    </source>
</evidence>
<feature type="compositionally biased region" description="Polar residues" evidence="1">
    <location>
        <begin position="67"/>
        <end position="81"/>
    </location>
</feature>
<dbReference type="Proteomes" id="UP001066276">
    <property type="component" value="Chromosome 6"/>
</dbReference>
<comment type="caution">
    <text evidence="2">The sequence shown here is derived from an EMBL/GenBank/DDBJ whole genome shotgun (WGS) entry which is preliminary data.</text>
</comment>
<gene>
    <name evidence="2" type="ORF">NDU88_010371</name>
</gene>
<feature type="compositionally biased region" description="Gly residues" evidence="1">
    <location>
        <begin position="14"/>
        <end position="24"/>
    </location>
</feature>
<feature type="region of interest" description="Disordered" evidence="1">
    <location>
        <begin position="1"/>
        <end position="95"/>
    </location>
</feature>
<feature type="compositionally biased region" description="Basic and acidic residues" evidence="1">
    <location>
        <begin position="27"/>
        <end position="40"/>
    </location>
</feature>
<organism evidence="2 3">
    <name type="scientific">Pleurodeles waltl</name>
    <name type="common">Iberian ribbed newt</name>
    <dbReference type="NCBI Taxonomy" id="8319"/>
    <lineage>
        <taxon>Eukaryota</taxon>
        <taxon>Metazoa</taxon>
        <taxon>Chordata</taxon>
        <taxon>Craniata</taxon>
        <taxon>Vertebrata</taxon>
        <taxon>Euteleostomi</taxon>
        <taxon>Amphibia</taxon>
        <taxon>Batrachia</taxon>
        <taxon>Caudata</taxon>
        <taxon>Salamandroidea</taxon>
        <taxon>Salamandridae</taxon>
        <taxon>Pleurodelinae</taxon>
        <taxon>Pleurodeles</taxon>
    </lineage>
</organism>
<reference evidence="2" key="1">
    <citation type="journal article" date="2022" name="bioRxiv">
        <title>Sequencing and chromosome-scale assembly of the giantPleurodeles waltlgenome.</title>
        <authorList>
            <person name="Brown T."/>
            <person name="Elewa A."/>
            <person name="Iarovenko S."/>
            <person name="Subramanian E."/>
            <person name="Araus A.J."/>
            <person name="Petzold A."/>
            <person name="Susuki M."/>
            <person name="Suzuki K.-i.T."/>
            <person name="Hayashi T."/>
            <person name="Toyoda A."/>
            <person name="Oliveira C."/>
            <person name="Osipova E."/>
            <person name="Leigh N.D."/>
            <person name="Simon A."/>
            <person name="Yun M.H."/>
        </authorList>
    </citation>
    <scope>NUCLEOTIDE SEQUENCE</scope>
    <source>
        <strain evidence="2">20211129_DDA</strain>
        <tissue evidence="2">Liver</tissue>
    </source>
</reference>
<feature type="compositionally biased region" description="Basic and acidic residues" evidence="1">
    <location>
        <begin position="50"/>
        <end position="63"/>
    </location>
</feature>
<proteinExistence type="predicted"/>
<keyword evidence="3" id="KW-1185">Reference proteome</keyword>
<protein>
    <submittedName>
        <fullName evidence="2">Uncharacterized protein</fullName>
    </submittedName>
</protein>
<accession>A0AAV7QW75</accession>
<sequence>MAANPKPLPASKQGPGGCCAGTGGVEKPADGNEEARDGGLRRISAGGQVGERRRNPGGEKSDVGAETSATQGAQLKTTSHASGEPWQPRVCPGTV</sequence>
<evidence type="ECO:0000313" key="3">
    <source>
        <dbReference type="Proteomes" id="UP001066276"/>
    </source>
</evidence>
<dbReference type="EMBL" id="JANPWB010000010">
    <property type="protein sequence ID" value="KAJ1144069.1"/>
    <property type="molecule type" value="Genomic_DNA"/>
</dbReference>